<dbReference type="EMBL" id="LR796152">
    <property type="protein sequence ID" value="CAB4122137.1"/>
    <property type="molecule type" value="Genomic_DNA"/>
</dbReference>
<name>A0A6J5KMT4_9CAUD</name>
<proteinExistence type="predicted"/>
<evidence type="ECO:0000313" key="3">
    <source>
        <dbReference type="EMBL" id="CAB5219752.1"/>
    </source>
</evidence>
<evidence type="ECO:0000313" key="2">
    <source>
        <dbReference type="EMBL" id="CAB4123570.1"/>
    </source>
</evidence>
<dbReference type="EMBL" id="LR796176">
    <property type="protein sequence ID" value="CAB4123570.1"/>
    <property type="molecule type" value="Genomic_DNA"/>
</dbReference>
<protein>
    <recommendedName>
        <fullName evidence="4">Minor tail protein</fullName>
    </recommendedName>
</protein>
<organism evidence="1">
    <name type="scientific">uncultured Caudovirales phage</name>
    <dbReference type="NCBI Taxonomy" id="2100421"/>
    <lineage>
        <taxon>Viruses</taxon>
        <taxon>Duplodnaviria</taxon>
        <taxon>Heunggongvirae</taxon>
        <taxon>Uroviricota</taxon>
        <taxon>Caudoviricetes</taxon>
        <taxon>Peduoviridae</taxon>
        <taxon>Maltschvirus</taxon>
        <taxon>Maltschvirus maltsch</taxon>
    </lineage>
</organism>
<evidence type="ECO:0008006" key="4">
    <source>
        <dbReference type="Google" id="ProtNLM"/>
    </source>
</evidence>
<accession>A0A6J5KMT4</accession>
<evidence type="ECO:0000313" key="1">
    <source>
        <dbReference type="EMBL" id="CAB4122137.1"/>
    </source>
</evidence>
<gene>
    <name evidence="3" type="ORF">UFOVP220_136</name>
    <name evidence="1" type="ORF">UFOVP26_90</name>
    <name evidence="2" type="ORF">UFOVP44_7</name>
</gene>
<dbReference type="EMBL" id="LR798268">
    <property type="protein sequence ID" value="CAB5219752.1"/>
    <property type="molecule type" value="Genomic_DNA"/>
</dbReference>
<reference evidence="1" key="1">
    <citation type="submission" date="2020-04" db="EMBL/GenBank/DDBJ databases">
        <authorList>
            <person name="Chiriac C."/>
            <person name="Salcher M."/>
            <person name="Ghai R."/>
            <person name="Kavagutti S V."/>
        </authorList>
    </citation>
    <scope>NUCLEOTIDE SEQUENCE</scope>
</reference>
<sequence>MATLTFPSTLPGVLSNSYGFKPQSAIVRTEVDAGYARVRRRFNQAPTEIDVKWNFTQTQLGIFEKFFENDLYDGASWFYINLFNGTGQSTYTARFKTPYSASTIAREFMWEVTATLEVMARPLPA</sequence>